<organism evidence="17 18">
    <name type="scientific">Halorubrum persicum</name>
    <dbReference type="NCBI Taxonomy" id="1383844"/>
    <lineage>
        <taxon>Archaea</taxon>
        <taxon>Methanobacteriati</taxon>
        <taxon>Methanobacteriota</taxon>
        <taxon>Stenosarchaea group</taxon>
        <taxon>Halobacteria</taxon>
        <taxon>Halobacteriales</taxon>
        <taxon>Haloferacaceae</taxon>
        <taxon>Halorubrum</taxon>
    </lineage>
</organism>
<dbReference type="GO" id="GO:0004527">
    <property type="term" value="F:exonuclease activity"/>
    <property type="evidence" value="ECO:0007669"/>
    <property type="project" value="UniProtKB-KW"/>
</dbReference>
<keyword evidence="5 14" id="KW-0347">Helicase</keyword>
<evidence type="ECO:0000256" key="10">
    <source>
        <dbReference type="ARBA" id="ARBA00023235"/>
    </source>
</evidence>
<protein>
    <recommendedName>
        <fullName evidence="12">DNA 3'-5' helicase</fullName>
        <ecNumber evidence="12">5.6.2.4</ecNumber>
    </recommendedName>
</protein>
<dbReference type="SUPFAM" id="SSF52540">
    <property type="entry name" value="P-loop containing nucleoside triphosphate hydrolases"/>
    <property type="match status" value="1"/>
</dbReference>
<gene>
    <name evidence="17" type="ORF">DJ69_12885</name>
</gene>
<evidence type="ECO:0000256" key="1">
    <source>
        <dbReference type="ARBA" id="ARBA00022722"/>
    </source>
</evidence>
<keyword evidence="4 14" id="KW-0378">Hydrolase</keyword>
<evidence type="ECO:0000256" key="13">
    <source>
        <dbReference type="ARBA" id="ARBA00048988"/>
    </source>
</evidence>
<evidence type="ECO:0000256" key="6">
    <source>
        <dbReference type="ARBA" id="ARBA00022839"/>
    </source>
</evidence>
<feature type="domain" description="UvrD-like helicase C-terminal" evidence="16">
    <location>
        <begin position="443"/>
        <end position="721"/>
    </location>
</feature>
<dbReference type="PROSITE" id="PS51198">
    <property type="entry name" value="UVRD_HELICASE_ATP_BIND"/>
    <property type="match status" value="1"/>
</dbReference>
<dbReference type="GO" id="GO:0000725">
    <property type="term" value="P:recombinational repair"/>
    <property type="evidence" value="ECO:0007669"/>
    <property type="project" value="TreeGrafter"/>
</dbReference>
<evidence type="ECO:0000256" key="11">
    <source>
        <dbReference type="ARBA" id="ARBA00034617"/>
    </source>
</evidence>
<evidence type="ECO:0000256" key="12">
    <source>
        <dbReference type="ARBA" id="ARBA00034808"/>
    </source>
</evidence>
<evidence type="ECO:0000259" key="15">
    <source>
        <dbReference type="PROSITE" id="PS51198"/>
    </source>
</evidence>
<dbReference type="EMBL" id="NHOA01000113">
    <property type="protein sequence ID" value="PHQ38241.1"/>
    <property type="molecule type" value="Genomic_DNA"/>
</dbReference>
<keyword evidence="18" id="KW-1185">Reference proteome</keyword>
<dbReference type="GO" id="GO:0003677">
    <property type="term" value="F:DNA binding"/>
    <property type="evidence" value="ECO:0007669"/>
    <property type="project" value="UniProtKB-KW"/>
</dbReference>
<feature type="domain" description="UvrD-like helicase ATP-binding" evidence="15">
    <location>
        <begin position="11"/>
        <end position="418"/>
    </location>
</feature>
<proteinExistence type="predicted"/>
<dbReference type="InterPro" id="IPR014017">
    <property type="entry name" value="DNA_helicase_UvrD-like_C"/>
</dbReference>
<evidence type="ECO:0000256" key="3">
    <source>
        <dbReference type="ARBA" id="ARBA00022763"/>
    </source>
</evidence>
<reference evidence="17 18" key="1">
    <citation type="journal article" date="2014" name="Front. Microbiol.">
        <title>Population and genomic analysis of the genus Halorubrum.</title>
        <authorList>
            <person name="Fullmer M.S."/>
            <person name="Soucy S.M."/>
            <person name="Swithers K.S."/>
            <person name="Makkay A.M."/>
            <person name="Wheeler R."/>
            <person name="Ventosa A."/>
            <person name="Gogarten J.P."/>
            <person name="Papke R.T."/>
        </authorList>
    </citation>
    <scope>NUCLEOTIDE SEQUENCE [LARGE SCALE GENOMIC DNA]</scope>
    <source>
        <strain evidence="17 18">C49</strain>
    </source>
</reference>
<dbReference type="Pfam" id="PF00580">
    <property type="entry name" value="UvrD-helicase"/>
    <property type="match status" value="1"/>
</dbReference>
<dbReference type="RefSeq" id="WP_099255987.1">
    <property type="nucleotide sequence ID" value="NZ_NHOA01000113.1"/>
</dbReference>
<evidence type="ECO:0000256" key="5">
    <source>
        <dbReference type="ARBA" id="ARBA00022806"/>
    </source>
</evidence>
<dbReference type="GO" id="GO:0005524">
    <property type="term" value="F:ATP binding"/>
    <property type="evidence" value="ECO:0007669"/>
    <property type="project" value="UniProtKB-UniRule"/>
</dbReference>
<dbReference type="Gene3D" id="3.40.50.300">
    <property type="entry name" value="P-loop containing nucleotide triphosphate hydrolases"/>
    <property type="match status" value="2"/>
</dbReference>
<keyword evidence="3" id="KW-0227">DNA damage</keyword>
<dbReference type="InterPro" id="IPR014016">
    <property type="entry name" value="UvrD-like_ATP-bd"/>
</dbReference>
<dbReference type="AlphaFoldDB" id="A0A2G1WGY3"/>
<dbReference type="GO" id="GO:0009338">
    <property type="term" value="C:exodeoxyribonuclease V complex"/>
    <property type="evidence" value="ECO:0007669"/>
    <property type="project" value="TreeGrafter"/>
</dbReference>
<evidence type="ECO:0000256" key="9">
    <source>
        <dbReference type="ARBA" id="ARBA00023204"/>
    </source>
</evidence>
<dbReference type="InterPro" id="IPR027417">
    <property type="entry name" value="P-loop_NTPase"/>
</dbReference>
<keyword evidence="2 14" id="KW-0547">Nucleotide-binding</keyword>
<dbReference type="Gene3D" id="3.90.320.10">
    <property type="match status" value="1"/>
</dbReference>
<evidence type="ECO:0000259" key="16">
    <source>
        <dbReference type="PROSITE" id="PS51217"/>
    </source>
</evidence>
<evidence type="ECO:0000256" key="8">
    <source>
        <dbReference type="ARBA" id="ARBA00023125"/>
    </source>
</evidence>
<dbReference type="PROSITE" id="PS51217">
    <property type="entry name" value="UVRD_HELICASE_CTER"/>
    <property type="match status" value="1"/>
</dbReference>
<evidence type="ECO:0000256" key="7">
    <source>
        <dbReference type="ARBA" id="ARBA00022840"/>
    </source>
</evidence>
<evidence type="ECO:0000313" key="18">
    <source>
        <dbReference type="Proteomes" id="UP000222824"/>
    </source>
</evidence>
<dbReference type="EC" id="5.6.2.4" evidence="12"/>
<dbReference type="Gene3D" id="1.10.486.10">
    <property type="entry name" value="PCRA, domain 4"/>
    <property type="match status" value="1"/>
</dbReference>
<dbReference type="InterPro" id="IPR000212">
    <property type="entry name" value="DNA_helicase_UvrD/REP"/>
</dbReference>
<comment type="catalytic activity">
    <reaction evidence="13">
        <text>ATP + H2O = ADP + phosphate + H(+)</text>
        <dbReference type="Rhea" id="RHEA:13065"/>
        <dbReference type="ChEBI" id="CHEBI:15377"/>
        <dbReference type="ChEBI" id="CHEBI:15378"/>
        <dbReference type="ChEBI" id="CHEBI:30616"/>
        <dbReference type="ChEBI" id="CHEBI:43474"/>
        <dbReference type="ChEBI" id="CHEBI:456216"/>
        <dbReference type="EC" id="5.6.2.4"/>
    </reaction>
</comment>
<sequence>MSNDDPRTLRNAQATIRDRFVDAESGLFAMNCVAGAGKSMTVQRIAAETIIRRYASGDRTPAQSVAVMSFTTNEAAAIGPAVCEHIREIVDHELIPEAASLTESDVAYLVTRVRHAPFIGTVDSVLRDVFGELATDLGFEETPTVGNEALLATVHKACYDAVASDPAHEDAIAALEAAYPDDGWSATPEEMLADAVRYCRDQRLSTAAFERKLRTTQDSVYPEGRTTGREDIVATIAAVADADIAADTDAALSAAEWEDIVAADQRLYDAWDGTLTAFGDVLEAYREQYRSLIREYGVVSHTDVAFAVTSVFEGDWPVDGDGPTTDQHTALRQRYHARLDSVIIDEAQDVSTIQHAALSQLVTSSMRVLACGDTLQSVYLWRHADPSLFASASQKGRYLGIDWDTHATVTAATTYRGTPDIAAGINTIMRSVFDDPERGGLSDFETTYPGLDADRNPTDDPSIHVAAFTGGTTPDSTQWVNPDRGTGEANILAKYLARGIADGTLTDDTGEPQSITVVFRKRTRMEAYKHAFEAAGLTVQNASSRLFACPVVKAVLAVCDWLTAPTDRAQTRALLTDSPFDFTAFHDRFERADYDLDAICAADDLDADTRNVLCGLRDLRDQLGRFHRVPASTYLEDIIEQLALRADPGDQFTELSAAQRVAALDALTNTVEEWESDTQYAPGDLGDLLAPFRAAPHKGPDIPSVTDDADVVFSTVHRLKGDQDDVIVLATPGFKLWDTGPFSQRFITQGNVAALAPPTNVETAPEIELPPFDGGLYTPSGGGRDRQGVASRDVGLRWATEHWLDDTAGGGPHLLGPDHLQSVAANMRGEAWRLLYVALSRARDHLVIPLPKRLPGTAQPRDRWLDTLDETLGFSPGQTATYPIDEPSSAGDLTIGVNDVDGGVTRVTPDTPRSMTSVVPPRRDQLEPWVPRFLDPSTAYPLTDDVAATVGAHLLDEPIHTETDSVSADLPITFETLGPEAVGTCLHDALLTLTEIDMPAAEIDMWSTPVLTALRDAMKQVTPQSIEMLPDSERGGLVSFYHASVVSDFLASDLWAQIQAAEAVYVDHDLSGLVTAGGVEVEVHGEADILIDLGDGEWQLADLKIALNESLDATQSRYELQIAAYEHILRQELGPAATIHTSVETFGCVRETVHGQLPSAVLARRVRTLIGSGEPISSP</sequence>
<dbReference type="GO" id="GO:0043138">
    <property type="term" value="F:3'-5' DNA helicase activity"/>
    <property type="evidence" value="ECO:0007669"/>
    <property type="project" value="UniProtKB-EC"/>
</dbReference>
<dbReference type="InterPro" id="IPR011604">
    <property type="entry name" value="PDDEXK-like_dom_sf"/>
</dbReference>
<comment type="caution">
    <text evidence="17">The sequence shown here is derived from an EMBL/GenBank/DDBJ whole genome shotgun (WGS) entry which is preliminary data.</text>
</comment>
<dbReference type="Proteomes" id="UP000222824">
    <property type="component" value="Unassembled WGS sequence"/>
</dbReference>
<keyword evidence="9" id="KW-0234">DNA repair</keyword>
<dbReference type="PANTHER" id="PTHR11070">
    <property type="entry name" value="UVRD / RECB / PCRA DNA HELICASE FAMILY MEMBER"/>
    <property type="match status" value="1"/>
</dbReference>
<keyword evidence="6" id="KW-0269">Exonuclease</keyword>
<evidence type="ECO:0000256" key="14">
    <source>
        <dbReference type="PROSITE-ProRule" id="PRU00560"/>
    </source>
</evidence>
<evidence type="ECO:0000256" key="2">
    <source>
        <dbReference type="ARBA" id="ARBA00022741"/>
    </source>
</evidence>
<keyword evidence="8" id="KW-0238">DNA-binding</keyword>
<feature type="binding site" evidence="14">
    <location>
        <begin position="32"/>
        <end position="39"/>
    </location>
    <ligand>
        <name>ATP</name>
        <dbReference type="ChEBI" id="CHEBI:30616"/>
    </ligand>
</feature>
<dbReference type="GO" id="GO:0005829">
    <property type="term" value="C:cytosol"/>
    <property type="evidence" value="ECO:0007669"/>
    <property type="project" value="TreeGrafter"/>
</dbReference>
<keyword evidence="10" id="KW-0413">Isomerase</keyword>
<dbReference type="OrthoDB" id="203178at2157"/>
<keyword evidence="1" id="KW-0540">Nuclease</keyword>
<keyword evidence="7 14" id="KW-0067">ATP-binding</keyword>
<accession>A0A2G1WGY3</accession>
<name>A0A2G1WGY3_9EURY</name>
<evidence type="ECO:0000256" key="4">
    <source>
        <dbReference type="ARBA" id="ARBA00022801"/>
    </source>
</evidence>
<dbReference type="PANTHER" id="PTHR11070:SF23">
    <property type="entry name" value="RECBCD ENZYME SUBUNIT RECB"/>
    <property type="match status" value="1"/>
</dbReference>
<comment type="catalytic activity">
    <reaction evidence="11">
        <text>Couples ATP hydrolysis with the unwinding of duplex DNA by translocating in the 3'-5' direction.</text>
        <dbReference type="EC" id="5.6.2.4"/>
    </reaction>
</comment>
<evidence type="ECO:0000313" key="17">
    <source>
        <dbReference type="EMBL" id="PHQ38241.1"/>
    </source>
</evidence>